<sequence>MSVQNHLDNPFVVIEVSGKLGFKDGKPAKTRTFKCQKQIKMDSRLLVAPNPPFIYTLKVGSESVDFQRLTPSCNIVEDDNRLHVVVEPHLGMQQAVYEMLTCYNSGWNVVWEQEG</sequence>
<name>A0A1F5T078_9BACT</name>
<comment type="caution">
    <text evidence="1">The sequence shown here is derived from an EMBL/GenBank/DDBJ whole genome shotgun (WGS) entry which is preliminary data.</text>
</comment>
<gene>
    <name evidence="1" type="ORF">A2478_03530</name>
</gene>
<protein>
    <submittedName>
        <fullName evidence="1">Uncharacterized protein</fullName>
    </submittedName>
</protein>
<dbReference type="AlphaFoldDB" id="A0A1F5T078"/>
<evidence type="ECO:0000313" key="1">
    <source>
        <dbReference type="EMBL" id="OGF32364.1"/>
    </source>
</evidence>
<proteinExistence type="predicted"/>
<accession>A0A1F5T078</accession>
<dbReference type="EMBL" id="MFGJ01000006">
    <property type="protein sequence ID" value="OGF32364.1"/>
    <property type="molecule type" value="Genomic_DNA"/>
</dbReference>
<dbReference type="Proteomes" id="UP000179001">
    <property type="component" value="Unassembled WGS sequence"/>
</dbReference>
<evidence type="ECO:0000313" key="2">
    <source>
        <dbReference type="Proteomes" id="UP000179001"/>
    </source>
</evidence>
<dbReference type="STRING" id="1798002.A2478_03530"/>
<reference evidence="1 2" key="1">
    <citation type="journal article" date="2016" name="Nat. Commun.">
        <title>Thousands of microbial genomes shed light on interconnected biogeochemical processes in an aquifer system.</title>
        <authorList>
            <person name="Anantharaman K."/>
            <person name="Brown C.T."/>
            <person name="Hug L.A."/>
            <person name="Sharon I."/>
            <person name="Castelle C.J."/>
            <person name="Probst A.J."/>
            <person name="Thomas B.C."/>
            <person name="Singh A."/>
            <person name="Wilkins M.J."/>
            <person name="Karaoz U."/>
            <person name="Brodie E.L."/>
            <person name="Williams K.H."/>
            <person name="Hubbard S.S."/>
            <person name="Banfield J.F."/>
        </authorList>
    </citation>
    <scope>NUCLEOTIDE SEQUENCE [LARGE SCALE GENOMIC DNA]</scope>
</reference>
<organism evidence="1 2">
    <name type="scientific">Candidatus Falkowbacteria bacterium RIFOXYC2_FULL_36_12</name>
    <dbReference type="NCBI Taxonomy" id="1798002"/>
    <lineage>
        <taxon>Bacteria</taxon>
        <taxon>Candidatus Falkowiibacteriota</taxon>
    </lineage>
</organism>